<proteinExistence type="inferred from homology"/>
<evidence type="ECO:0000313" key="15">
    <source>
        <dbReference type="Proteomes" id="UP000509510"/>
    </source>
</evidence>
<dbReference type="GeneID" id="55996714"/>
<dbReference type="GO" id="GO:0006888">
    <property type="term" value="P:endoplasmic reticulum to Golgi vesicle-mediated transport"/>
    <property type="evidence" value="ECO:0007669"/>
    <property type="project" value="TreeGrafter"/>
</dbReference>
<dbReference type="RefSeq" id="XP_035348248.1">
    <property type="nucleotide sequence ID" value="XM_035492355.1"/>
</dbReference>
<dbReference type="InterPro" id="IPR011012">
    <property type="entry name" value="Longin-like_dom_sf"/>
</dbReference>
<evidence type="ECO:0000256" key="5">
    <source>
        <dbReference type="ARBA" id="ARBA00022892"/>
    </source>
</evidence>
<feature type="region of interest" description="Disordered" evidence="12">
    <location>
        <begin position="155"/>
        <end position="192"/>
    </location>
</feature>
<dbReference type="CDD" id="cd09254">
    <property type="entry name" value="AP_delta-COPI_MHD"/>
    <property type="match status" value="1"/>
</dbReference>
<evidence type="ECO:0000256" key="4">
    <source>
        <dbReference type="ARBA" id="ARBA00022490"/>
    </source>
</evidence>
<dbReference type="GO" id="GO:0006890">
    <property type="term" value="P:retrograde vesicle-mediated transport, Golgi to endoplasmic reticulum"/>
    <property type="evidence" value="ECO:0007669"/>
    <property type="project" value="UniProtKB-UniRule"/>
</dbReference>
<keyword evidence="6 10" id="KW-0653">Protein transport</keyword>
<evidence type="ECO:0000256" key="2">
    <source>
        <dbReference type="ARBA" id="ARBA00011775"/>
    </source>
</evidence>
<dbReference type="InterPro" id="IPR027059">
    <property type="entry name" value="Coatomer_dsu"/>
</dbReference>
<evidence type="ECO:0000256" key="7">
    <source>
        <dbReference type="ARBA" id="ARBA00023034"/>
    </source>
</evidence>
<dbReference type="InterPro" id="IPR036168">
    <property type="entry name" value="AP2_Mu_C_sf"/>
</dbReference>
<keyword evidence="4 10" id="KW-0963">Cytoplasm</keyword>
<comment type="similarity">
    <text evidence="1 10">Belongs to the adaptor complexes medium subunit family. Delta-COP subfamily.</text>
</comment>
<dbReference type="GO" id="GO:0000139">
    <property type="term" value="C:Golgi membrane"/>
    <property type="evidence" value="ECO:0007669"/>
    <property type="project" value="UniProtKB-SubCell"/>
</dbReference>
<evidence type="ECO:0000256" key="6">
    <source>
        <dbReference type="ARBA" id="ARBA00022927"/>
    </source>
</evidence>
<keyword evidence="7 10" id="KW-0333">Golgi apparatus</keyword>
<dbReference type="GO" id="GO:0015031">
    <property type="term" value="P:protein transport"/>
    <property type="evidence" value="ECO:0007669"/>
    <property type="project" value="UniProtKB-KW"/>
</dbReference>
<dbReference type="Pfam" id="PF01217">
    <property type="entry name" value="Clat_adaptor_s"/>
    <property type="match status" value="1"/>
</dbReference>
<keyword evidence="9 10" id="KW-0968">Cytoplasmic vesicle</keyword>
<dbReference type="FunFam" id="3.30.450.60:FF:000003">
    <property type="entry name" value="Coatomer subunit delta"/>
    <property type="match status" value="1"/>
</dbReference>
<keyword evidence="8 10" id="KW-0472">Membrane</keyword>
<evidence type="ECO:0000259" key="13">
    <source>
        <dbReference type="PROSITE" id="PS51072"/>
    </source>
</evidence>
<evidence type="ECO:0000256" key="3">
    <source>
        <dbReference type="ARBA" id="ARBA00022448"/>
    </source>
</evidence>
<dbReference type="InterPro" id="IPR022775">
    <property type="entry name" value="AP_mu_sigma_su"/>
</dbReference>
<feature type="compositionally biased region" description="Basic and acidic residues" evidence="12">
    <location>
        <begin position="155"/>
        <end position="175"/>
    </location>
</feature>
<dbReference type="CDD" id="cd14830">
    <property type="entry name" value="Delta_COP_N"/>
    <property type="match status" value="1"/>
</dbReference>
<dbReference type="GO" id="GO:0030126">
    <property type="term" value="C:COPI vesicle coat"/>
    <property type="evidence" value="ECO:0007669"/>
    <property type="project" value="UniProtKB-UniRule"/>
</dbReference>
<feature type="region of interest" description="Disordered" evidence="12">
    <location>
        <begin position="243"/>
        <end position="273"/>
    </location>
</feature>
<keyword evidence="5 10" id="KW-0931">ER-Golgi transport</keyword>
<gene>
    <name evidence="14" type="ORF">TRUGW13939_09230</name>
</gene>
<evidence type="ECO:0000256" key="10">
    <source>
        <dbReference type="RuleBase" id="RU364018"/>
    </source>
</evidence>
<evidence type="ECO:0000256" key="8">
    <source>
        <dbReference type="ARBA" id="ARBA00023136"/>
    </source>
</evidence>
<dbReference type="InterPro" id="IPR028565">
    <property type="entry name" value="MHD"/>
</dbReference>
<dbReference type="AlphaFoldDB" id="A0A7H8R6T0"/>
<evidence type="ECO:0000256" key="12">
    <source>
        <dbReference type="SAM" id="MobiDB-lite"/>
    </source>
</evidence>
<dbReference type="PANTHER" id="PTHR10121:SF0">
    <property type="entry name" value="COATOMER SUBUNIT DELTA"/>
    <property type="match status" value="1"/>
</dbReference>
<feature type="domain" description="MHD" evidence="13">
    <location>
        <begin position="275"/>
        <end position="515"/>
    </location>
</feature>
<keyword evidence="15" id="KW-1185">Reference proteome</keyword>
<dbReference type="Pfam" id="PF00928">
    <property type="entry name" value="Adap_comp_sub"/>
    <property type="match status" value="1"/>
</dbReference>
<dbReference type="OrthoDB" id="10266042at2759"/>
<comment type="subcellular location">
    <subcellularLocation>
        <location evidence="10 11">Cytoplasm</location>
    </subcellularLocation>
    <subcellularLocation>
        <location evidence="10 11">Cytoplasmic vesicle</location>
        <location evidence="10 11">COPI-coated vesicle membrane</location>
        <topology evidence="10 11">Peripheral membrane protein</topology>
        <orientation evidence="10 11">Cytoplasmic side</orientation>
    </subcellularLocation>
    <subcellularLocation>
        <location evidence="10 11">Golgi apparatus membrane</location>
        <topology evidence="10 11">Peripheral membrane protein</topology>
        <orientation evidence="10 11">Cytoplasmic side</orientation>
    </subcellularLocation>
</comment>
<dbReference type="KEGG" id="trg:TRUGW13939_09230"/>
<evidence type="ECO:0000256" key="9">
    <source>
        <dbReference type="ARBA" id="ARBA00023329"/>
    </source>
</evidence>
<dbReference type="Gene3D" id="3.30.450.60">
    <property type="match status" value="1"/>
</dbReference>
<comment type="function">
    <text evidence="10">The coatomer is a cytosolic protein complex that binds to dilysine motifs and reversibly associates with Golgi non-clathrin-coated vesicles, which further mediate biosynthetic protein transport from the ER, via the Golgi up to the trans Golgi network. Coatomer complex is required for budding from Golgi membranes, and is essential for the retrograde Golgi-to-ER transport of dilysine-tagged proteins.</text>
</comment>
<dbReference type="Gene3D" id="2.60.40.1170">
    <property type="entry name" value="Mu homology domain, subdomain B"/>
    <property type="match status" value="2"/>
</dbReference>
<evidence type="ECO:0000313" key="14">
    <source>
        <dbReference type="EMBL" id="QKX62074.1"/>
    </source>
</evidence>
<evidence type="ECO:0000256" key="11">
    <source>
        <dbReference type="RuleBase" id="RU366052"/>
    </source>
</evidence>
<sequence>MVVLAASICTRGGKAVLSRQFREIARSRIEALLASLPKLADSGTQHTTVEQDNVRFVYQPLDELYIVLITNRQSNILQDIDSLHLFAQVTTSICKSLDEREIVRNAFELLSAFDELVTLGYRENLSLSQIKTFLEMESHEERIQEIIERNKELEATEERKRKAKQLELQRKEAARSGHGMAPRTPSYPVYTPPARPAVPQTFDTYEAEKNKTFAKPLPSRGKGMQLGKKSKTTDIYEKVREDLGPEAEESTPLVPQAATPVAPASDARPSLSADREAVHITVAETISAKLTREGALKSFEVKGDLQLRISDPAFTKIKLDLQSGPSHGAQFRTHPNVDKALFTNSNIIQLKDTTKRFPANNAIGVLRWRVASSGSDNDILPITFTVWVNKGSDSTTVTVEYELTGADSLRDVAVTIPYGATEPMVSSFDAVYEVSGDSLDWNIGTIDSDTGSGSFEFEVVDADADENEFFPMSVRFSKTTPVVDVDVSSVSLLDMDQDVGFSKDVKSVAEGFLIE</sequence>
<reference evidence="15" key="1">
    <citation type="submission" date="2020-06" db="EMBL/GenBank/DDBJ databases">
        <title>A chromosome-scale genome assembly of Talaromyces rugulosus W13939.</title>
        <authorList>
            <person name="Wang B."/>
            <person name="Guo L."/>
            <person name="Ye K."/>
            <person name="Wang L."/>
        </authorList>
    </citation>
    <scope>NUCLEOTIDE SEQUENCE [LARGE SCALE GENOMIC DNA]</scope>
    <source>
        <strain evidence="15">W13939</strain>
    </source>
</reference>
<dbReference type="PROSITE" id="PS51072">
    <property type="entry name" value="MHD"/>
    <property type="match status" value="1"/>
</dbReference>
<organism evidence="14 15">
    <name type="scientific">Talaromyces rugulosus</name>
    <name type="common">Penicillium rugulosum</name>
    <dbReference type="NCBI Taxonomy" id="121627"/>
    <lineage>
        <taxon>Eukaryota</taxon>
        <taxon>Fungi</taxon>
        <taxon>Dikarya</taxon>
        <taxon>Ascomycota</taxon>
        <taxon>Pezizomycotina</taxon>
        <taxon>Eurotiomycetes</taxon>
        <taxon>Eurotiomycetidae</taxon>
        <taxon>Eurotiales</taxon>
        <taxon>Trichocomaceae</taxon>
        <taxon>Talaromyces</taxon>
        <taxon>Talaromyces sect. Islandici</taxon>
    </lineage>
</organism>
<dbReference type="PANTHER" id="PTHR10121">
    <property type="entry name" value="COATOMER SUBUNIT DELTA"/>
    <property type="match status" value="1"/>
</dbReference>
<evidence type="ECO:0000256" key="1">
    <source>
        <dbReference type="ARBA" id="ARBA00010516"/>
    </source>
</evidence>
<dbReference type="Proteomes" id="UP000509510">
    <property type="component" value="Chromosome V"/>
</dbReference>
<comment type="subunit">
    <text evidence="2 10">Oligomeric complex that consists of at least the alpha, beta, beta', gamma, delta, epsilon and zeta subunits.</text>
</comment>
<protein>
    <recommendedName>
        <fullName evidence="10">Coatomer subunit delta</fullName>
    </recommendedName>
</protein>
<keyword evidence="3 10" id="KW-0813">Transport</keyword>
<dbReference type="EMBL" id="CP055902">
    <property type="protein sequence ID" value="QKX62074.1"/>
    <property type="molecule type" value="Genomic_DNA"/>
</dbReference>
<dbReference type="GO" id="GO:0051645">
    <property type="term" value="P:Golgi localization"/>
    <property type="evidence" value="ECO:0007669"/>
    <property type="project" value="TreeGrafter"/>
</dbReference>
<dbReference type="SUPFAM" id="SSF49447">
    <property type="entry name" value="Second domain of Mu2 adaptin subunit (ap50) of ap2 adaptor"/>
    <property type="match status" value="1"/>
</dbReference>
<dbReference type="SUPFAM" id="SSF64356">
    <property type="entry name" value="SNARE-like"/>
    <property type="match status" value="1"/>
</dbReference>
<name>A0A7H8R6T0_TALRU</name>
<dbReference type="FunFam" id="2.60.40.1170:FF:000028">
    <property type="entry name" value="Coatomer subunit delta"/>
    <property type="match status" value="1"/>
</dbReference>
<accession>A0A7H8R6T0</accession>